<accession>A0A1R0H2Z0</accession>
<protein>
    <submittedName>
        <fullName evidence="1">Uncharacterized protein</fullName>
    </submittedName>
</protein>
<comment type="caution">
    <text evidence="1">The sequence shown here is derived from an EMBL/GenBank/DDBJ whole genome shotgun (WGS) entry which is preliminary data.</text>
</comment>
<keyword evidence="2" id="KW-1185">Reference proteome</keyword>
<dbReference type="STRING" id="133383.A0A1R0H2Z0"/>
<evidence type="ECO:0000313" key="2">
    <source>
        <dbReference type="Proteomes" id="UP000187455"/>
    </source>
</evidence>
<dbReference type="Proteomes" id="UP000187455">
    <property type="component" value="Unassembled WGS sequence"/>
</dbReference>
<name>A0A1R0H2Z0_9FUNG</name>
<dbReference type="EMBL" id="LSSL01000854">
    <property type="protein sequence ID" value="OLY83542.1"/>
    <property type="molecule type" value="Genomic_DNA"/>
</dbReference>
<dbReference type="AlphaFoldDB" id="A0A1R0H2Z0"/>
<evidence type="ECO:0000313" key="1">
    <source>
        <dbReference type="EMBL" id="OLY83542.1"/>
    </source>
</evidence>
<organism evidence="1 2">
    <name type="scientific">Smittium mucronatum</name>
    <dbReference type="NCBI Taxonomy" id="133383"/>
    <lineage>
        <taxon>Eukaryota</taxon>
        <taxon>Fungi</taxon>
        <taxon>Fungi incertae sedis</taxon>
        <taxon>Zoopagomycota</taxon>
        <taxon>Kickxellomycotina</taxon>
        <taxon>Harpellomycetes</taxon>
        <taxon>Harpellales</taxon>
        <taxon>Legeriomycetaceae</taxon>
        <taxon>Smittium</taxon>
    </lineage>
</organism>
<sequence>MEKCPVCDATLDLLSVDPSIHVNLCLDSKNEYNDSKKTSRYLDRHTENSFRSSNVLKNPSIDVPVQFNLLHSCPICNINLPDQRNFSKLKHFEECLSGKREFSSLKSNHETKSKVDLLEKCIICDSSWTSIIYSTSRSDFPPKNISNKIDESSLRARREIVSHLSSCSKDNFVTPKILLERLISYDPDFKALNFDKKRLSVYKRLGSQTSRVRNSEEGLGVSNNNKISHRDASKIITDSDSHGIYFNQSYDKINSEELRHETLRRNSNLDIDKNFDFSSTGISSRKPPVVSEEADQYSMARNRNSKTETNHIKNYFNVKKTSPENGHFQTIYNRDNINTKITKKKSILKSKPLPQELDEDLQTALALSASLSYDSNGNNSYPELSPNLLVSNNDQPAISLANSVFDVLGKQGANKKANLKKVPKFSNPLKRNSNLNKNENLRSDILTPNEGTHQISNFDIDNKYMNPESEPRNFANESSRSKNSLEVNHIILNKYQPINDNNTLDFKKIDNLKKLKKEYSRKLYLLLDEYIGYKKSISDNLSLNNQKSPEIEEPLKHDSFSSGSSIIILEDHFNSLSIGPIIPIATETPLKSNNLDNNKSPSSIANNSTSNIYDEYSYEIDHKAQLELFVSDVEEVDDFFANNIENLSDFERELVDLSLQEHDSNSFGILKNKTDSEILNTRQPCPVDSINQKKVPKGNDAYMPKILQ</sequence>
<reference evidence="1 2" key="1">
    <citation type="journal article" date="2016" name="Mol. Biol. Evol.">
        <title>Genome-Wide Survey of Gut Fungi (Harpellales) Reveals the First Horizontally Transferred Ubiquitin Gene from a Mosquito Host.</title>
        <authorList>
            <person name="Wang Y."/>
            <person name="White M.M."/>
            <person name="Kvist S."/>
            <person name="Moncalvo J.M."/>
        </authorList>
    </citation>
    <scope>NUCLEOTIDE SEQUENCE [LARGE SCALE GENOMIC DNA]</scope>
    <source>
        <strain evidence="1 2">ALG-7-W6</strain>
    </source>
</reference>
<gene>
    <name evidence="1" type="ORF">AYI68_g2311</name>
</gene>
<proteinExistence type="predicted"/>